<keyword evidence="3" id="KW-1185">Reference proteome</keyword>
<dbReference type="EnsemblPlants" id="KEH23379">
    <property type="protein sequence ID" value="KEH23379"/>
    <property type="gene ID" value="MTR_7g078993"/>
</dbReference>
<evidence type="ECO:0000313" key="1">
    <source>
        <dbReference type="EMBL" id="KEH23379.1"/>
    </source>
</evidence>
<dbReference type="AlphaFoldDB" id="A0A072U0Y3"/>
<dbReference type="EMBL" id="CM001223">
    <property type="protein sequence ID" value="KEH23379.1"/>
    <property type="molecule type" value="Genomic_DNA"/>
</dbReference>
<reference evidence="1 3" key="2">
    <citation type="journal article" date="2014" name="BMC Genomics">
        <title>An improved genome release (version Mt4.0) for the model legume Medicago truncatula.</title>
        <authorList>
            <person name="Tang H."/>
            <person name="Krishnakumar V."/>
            <person name="Bidwell S."/>
            <person name="Rosen B."/>
            <person name="Chan A."/>
            <person name="Zhou S."/>
            <person name="Gentzbittel L."/>
            <person name="Childs K.L."/>
            <person name="Yandell M."/>
            <person name="Gundlach H."/>
            <person name="Mayer K.F."/>
            <person name="Schwartz D.C."/>
            <person name="Town C.D."/>
        </authorList>
    </citation>
    <scope>GENOME REANNOTATION</scope>
    <source>
        <strain evidence="1">A17</strain>
        <strain evidence="2 3">cv. Jemalong A17</strain>
    </source>
</reference>
<reference evidence="1 3" key="1">
    <citation type="journal article" date="2011" name="Nature">
        <title>The Medicago genome provides insight into the evolution of rhizobial symbioses.</title>
        <authorList>
            <person name="Young N.D."/>
            <person name="Debelle F."/>
            <person name="Oldroyd G.E."/>
            <person name="Geurts R."/>
            <person name="Cannon S.B."/>
            <person name="Udvardi M.K."/>
            <person name="Benedito V.A."/>
            <person name="Mayer K.F."/>
            <person name="Gouzy J."/>
            <person name="Schoof H."/>
            <person name="Van de Peer Y."/>
            <person name="Proost S."/>
            <person name="Cook D.R."/>
            <person name="Meyers B.C."/>
            <person name="Spannagl M."/>
            <person name="Cheung F."/>
            <person name="De Mita S."/>
            <person name="Krishnakumar V."/>
            <person name="Gundlach H."/>
            <person name="Zhou S."/>
            <person name="Mudge J."/>
            <person name="Bharti A.K."/>
            <person name="Murray J.D."/>
            <person name="Naoumkina M.A."/>
            <person name="Rosen B."/>
            <person name="Silverstein K.A."/>
            <person name="Tang H."/>
            <person name="Rombauts S."/>
            <person name="Zhao P.X."/>
            <person name="Zhou P."/>
            <person name="Barbe V."/>
            <person name="Bardou P."/>
            <person name="Bechner M."/>
            <person name="Bellec A."/>
            <person name="Berger A."/>
            <person name="Berges H."/>
            <person name="Bidwell S."/>
            <person name="Bisseling T."/>
            <person name="Choisne N."/>
            <person name="Couloux A."/>
            <person name="Denny R."/>
            <person name="Deshpande S."/>
            <person name="Dai X."/>
            <person name="Doyle J.J."/>
            <person name="Dudez A.M."/>
            <person name="Farmer A.D."/>
            <person name="Fouteau S."/>
            <person name="Franken C."/>
            <person name="Gibelin C."/>
            <person name="Gish J."/>
            <person name="Goldstein S."/>
            <person name="Gonzalez A.J."/>
            <person name="Green P.J."/>
            <person name="Hallab A."/>
            <person name="Hartog M."/>
            <person name="Hua A."/>
            <person name="Humphray S.J."/>
            <person name="Jeong D.H."/>
            <person name="Jing Y."/>
            <person name="Jocker A."/>
            <person name="Kenton S.M."/>
            <person name="Kim D.J."/>
            <person name="Klee K."/>
            <person name="Lai H."/>
            <person name="Lang C."/>
            <person name="Lin S."/>
            <person name="Macmil S.L."/>
            <person name="Magdelenat G."/>
            <person name="Matthews L."/>
            <person name="McCorrison J."/>
            <person name="Monaghan E.L."/>
            <person name="Mun J.H."/>
            <person name="Najar F.Z."/>
            <person name="Nicholson C."/>
            <person name="Noirot C."/>
            <person name="O'Bleness M."/>
            <person name="Paule C.R."/>
            <person name="Poulain J."/>
            <person name="Prion F."/>
            <person name="Qin B."/>
            <person name="Qu C."/>
            <person name="Retzel E.F."/>
            <person name="Riddle C."/>
            <person name="Sallet E."/>
            <person name="Samain S."/>
            <person name="Samson N."/>
            <person name="Sanders I."/>
            <person name="Saurat O."/>
            <person name="Scarpelli C."/>
            <person name="Schiex T."/>
            <person name="Segurens B."/>
            <person name="Severin A.J."/>
            <person name="Sherrier D.J."/>
            <person name="Shi R."/>
            <person name="Sims S."/>
            <person name="Singer S.R."/>
            <person name="Sinharoy S."/>
            <person name="Sterck L."/>
            <person name="Viollet A."/>
            <person name="Wang B.B."/>
            <person name="Wang K."/>
            <person name="Wang M."/>
            <person name="Wang X."/>
            <person name="Warfsmann J."/>
            <person name="Weissenbach J."/>
            <person name="White D.D."/>
            <person name="White J.D."/>
            <person name="Wiley G.B."/>
            <person name="Wincker P."/>
            <person name="Xing Y."/>
            <person name="Yang L."/>
            <person name="Yao Z."/>
            <person name="Ying F."/>
            <person name="Zhai J."/>
            <person name="Zhou L."/>
            <person name="Zuber A."/>
            <person name="Denarie J."/>
            <person name="Dixon R.A."/>
            <person name="May G.D."/>
            <person name="Schwartz D.C."/>
            <person name="Rogers J."/>
            <person name="Quetier F."/>
            <person name="Town C.D."/>
            <person name="Roe B.A."/>
        </authorList>
    </citation>
    <scope>NUCLEOTIDE SEQUENCE [LARGE SCALE GENOMIC DNA]</scope>
    <source>
        <strain evidence="1">A17</strain>
        <strain evidence="2 3">cv. Jemalong A17</strain>
    </source>
</reference>
<name>A0A072U0Y3_MEDTR</name>
<dbReference type="Proteomes" id="UP000002051">
    <property type="component" value="Unassembled WGS sequence"/>
</dbReference>
<organism evidence="1 3">
    <name type="scientific">Medicago truncatula</name>
    <name type="common">Barrel medic</name>
    <name type="synonym">Medicago tribuloides</name>
    <dbReference type="NCBI Taxonomy" id="3880"/>
    <lineage>
        <taxon>Eukaryota</taxon>
        <taxon>Viridiplantae</taxon>
        <taxon>Streptophyta</taxon>
        <taxon>Embryophyta</taxon>
        <taxon>Tracheophyta</taxon>
        <taxon>Spermatophyta</taxon>
        <taxon>Magnoliopsida</taxon>
        <taxon>eudicotyledons</taxon>
        <taxon>Gunneridae</taxon>
        <taxon>Pentapetalae</taxon>
        <taxon>rosids</taxon>
        <taxon>fabids</taxon>
        <taxon>Fabales</taxon>
        <taxon>Fabaceae</taxon>
        <taxon>Papilionoideae</taxon>
        <taxon>50 kb inversion clade</taxon>
        <taxon>NPAAA clade</taxon>
        <taxon>Hologalegina</taxon>
        <taxon>IRL clade</taxon>
        <taxon>Trifolieae</taxon>
        <taxon>Medicago</taxon>
    </lineage>
</organism>
<gene>
    <name evidence="1" type="ordered locus">MTR_7g078993</name>
</gene>
<proteinExistence type="predicted"/>
<protein>
    <submittedName>
        <fullName evidence="1 2">Uncharacterized protein</fullName>
    </submittedName>
</protein>
<reference evidence="2" key="3">
    <citation type="submission" date="2015-04" db="UniProtKB">
        <authorList>
            <consortium name="EnsemblPlants"/>
        </authorList>
    </citation>
    <scope>IDENTIFICATION</scope>
    <source>
        <strain evidence="2">cv. Jemalong A17</strain>
    </source>
</reference>
<accession>A0A072U0Y3</accession>
<dbReference type="HOGENOM" id="CLU_1637923_0_0_1"/>
<sequence length="162" mass="18523">MGQAWQCAGPGVCGPSSPKVCHMSMHFPSSKLPQGGSEDLRKSTWIGWKNICLEKYLFGKTFVWGLRQMREFNIALLGLTWDLRVCSSSRSQISGSESLILMVVIQFRVTRSSSHLIVKNICFKIGFIASCYKQLWFTNVRFTLCNNHGYMNSWFIDDCFKM</sequence>
<evidence type="ECO:0000313" key="3">
    <source>
        <dbReference type="Proteomes" id="UP000002051"/>
    </source>
</evidence>
<evidence type="ECO:0000313" key="2">
    <source>
        <dbReference type="EnsemblPlants" id="KEH23379"/>
    </source>
</evidence>